<dbReference type="FunFam" id="3.30.930.10:FF:000074">
    <property type="entry name" value="Serine/threonine-protein kinase gcn2"/>
    <property type="match status" value="1"/>
</dbReference>
<evidence type="ECO:0000256" key="3">
    <source>
        <dbReference type="ARBA" id="ARBA00022679"/>
    </source>
</evidence>
<evidence type="ECO:0000256" key="12">
    <source>
        <dbReference type="PROSITE-ProRule" id="PRU10141"/>
    </source>
</evidence>
<evidence type="ECO:0000256" key="14">
    <source>
        <dbReference type="SAM" id="MobiDB-lite"/>
    </source>
</evidence>
<dbReference type="GO" id="GO:0004694">
    <property type="term" value="F:eukaryotic translation initiation factor 2alpha kinase activity"/>
    <property type="evidence" value="ECO:0007669"/>
    <property type="project" value="InterPro"/>
</dbReference>
<dbReference type="Gene3D" id="3.30.200.20">
    <property type="entry name" value="Phosphorylase Kinase, domain 1"/>
    <property type="match status" value="1"/>
</dbReference>
<dbReference type="Gene3D" id="3.30.930.10">
    <property type="entry name" value="Bira Bifunctional Protein, Domain 2"/>
    <property type="match status" value="1"/>
</dbReference>
<dbReference type="InterPro" id="IPR016135">
    <property type="entry name" value="UBQ-conjugating_enzyme/RWD"/>
</dbReference>
<dbReference type="FunFam" id="3.10.110.10:FF:000050">
    <property type="entry name" value="eIF-2-alpha kinase GCN2"/>
    <property type="match status" value="1"/>
</dbReference>
<dbReference type="OrthoDB" id="341578at2759"/>
<dbReference type="SMART" id="SM00220">
    <property type="entry name" value="S_TKc"/>
    <property type="match status" value="1"/>
</dbReference>
<evidence type="ECO:0000313" key="18">
    <source>
        <dbReference type="Proteomes" id="UP000250140"/>
    </source>
</evidence>
<dbReference type="Pfam" id="PF05773">
    <property type="entry name" value="RWD"/>
    <property type="match status" value="1"/>
</dbReference>
<dbReference type="CDD" id="cd14012">
    <property type="entry name" value="PK_eIF2AK_GCN2_rpt1"/>
    <property type="match status" value="1"/>
</dbReference>
<dbReference type="InterPro" id="IPR008271">
    <property type="entry name" value="Ser/Thr_kinase_AS"/>
</dbReference>
<dbReference type="InterPro" id="IPR041715">
    <property type="entry name" value="HisRS-like_core"/>
</dbReference>
<evidence type="ECO:0000256" key="6">
    <source>
        <dbReference type="ARBA" id="ARBA00022840"/>
    </source>
</evidence>
<dbReference type="PANTHER" id="PTHR11042">
    <property type="entry name" value="EUKARYOTIC TRANSLATION INITIATION FACTOR 2-ALPHA KINASE EIF2-ALPHA KINASE -RELATED"/>
    <property type="match status" value="1"/>
</dbReference>
<evidence type="ECO:0000256" key="4">
    <source>
        <dbReference type="ARBA" id="ARBA00022741"/>
    </source>
</evidence>
<feature type="region of interest" description="Disordered" evidence="14">
    <location>
        <begin position="1428"/>
        <end position="1459"/>
    </location>
</feature>
<dbReference type="CDD" id="cd14046">
    <property type="entry name" value="STKc_EIF2AK4_GCN2_rpt2"/>
    <property type="match status" value="1"/>
</dbReference>
<dbReference type="PROSITE" id="PS00107">
    <property type="entry name" value="PROTEIN_KINASE_ATP"/>
    <property type="match status" value="1"/>
</dbReference>
<dbReference type="GO" id="GO:0005829">
    <property type="term" value="C:cytosol"/>
    <property type="evidence" value="ECO:0007669"/>
    <property type="project" value="TreeGrafter"/>
</dbReference>
<keyword evidence="5 17" id="KW-0418">Kinase</keyword>
<evidence type="ECO:0000259" key="16">
    <source>
        <dbReference type="PROSITE" id="PS50908"/>
    </source>
</evidence>
<evidence type="ECO:0000256" key="1">
    <source>
        <dbReference type="ARBA" id="ARBA00012513"/>
    </source>
</evidence>
<protein>
    <recommendedName>
        <fullName evidence="1">non-specific serine/threonine protein kinase</fullName>
        <ecNumber evidence="1">2.7.11.1</ecNumber>
    </recommendedName>
</protein>
<evidence type="ECO:0000256" key="7">
    <source>
        <dbReference type="ARBA" id="ARBA00037982"/>
    </source>
</evidence>
<dbReference type="InterPro" id="IPR006575">
    <property type="entry name" value="RWD_dom"/>
</dbReference>
<keyword evidence="3" id="KW-0808">Transferase</keyword>
<dbReference type="PROSITE" id="PS50011">
    <property type="entry name" value="PROTEIN_KINASE_DOM"/>
    <property type="match status" value="2"/>
</dbReference>
<dbReference type="PROSITE" id="PS50908">
    <property type="entry name" value="RWD"/>
    <property type="match status" value="1"/>
</dbReference>
<dbReference type="InterPro" id="IPR011009">
    <property type="entry name" value="Kinase-like_dom_sf"/>
</dbReference>
<keyword evidence="6 11" id="KW-0067">ATP-binding</keyword>
<feature type="region of interest" description="Disordered" evidence="14">
    <location>
        <begin position="1"/>
        <end position="26"/>
    </location>
</feature>
<dbReference type="FunFam" id="3.40.50.800:FF:000009">
    <property type="entry name" value="Eukaryotic translation initiation factor 2-alpha kinase"/>
    <property type="match status" value="1"/>
</dbReference>
<feature type="binding site" evidence="12">
    <location>
        <position position="583"/>
    </location>
    <ligand>
        <name>ATP</name>
        <dbReference type="ChEBI" id="CHEBI:30616"/>
    </ligand>
</feature>
<dbReference type="Gene3D" id="3.10.110.10">
    <property type="entry name" value="Ubiquitin Conjugating Enzyme"/>
    <property type="match status" value="1"/>
</dbReference>
<dbReference type="Proteomes" id="UP000250140">
    <property type="component" value="Unassembled WGS sequence"/>
</dbReference>
<dbReference type="PROSITE" id="PS00108">
    <property type="entry name" value="PROTEIN_KINASE_ST"/>
    <property type="match status" value="1"/>
</dbReference>
<comment type="catalytic activity">
    <reaction evidence="9">
        <text>L-seryl-[protein] + ATP = O-phospho-L-seryl-[protein] + ADP + H(+)</text>
        <dbReference type="Rhea" id="RHEA:17989"/>
        <dbReference type="Rhea" id="RHEA-COMP:9863"/>
        <dbReference type="Rhea" id="RHEA-COMP:11604"/>
        <dbReference type="ChEBI" id="CHEBI:15378"/>
        <dbReference type="ChEBI" id="CHEBI:29999"/>
        <dbReference type="ChEBI" id="CHEBI:30616"/>
        <dbReference type="ChEBI" id="CHEBI:83421"/>
        <dbReference type="ChEBI" id="CHEBI:456216"/>
        <dbReference type="EC" id="2.7.11.1"/>
    </reaction>
</comment>
<evidence type="ECO:0000313" key="17">
    <source>
        <dbReference type="EMBL" id="OCL05037.1"/>
    </source>
</evidence>
<organism evidence="17 18">
    <name type="scientific">Glonium stellatum</name>
    <dbReference type="NCBI Taxonomy" id="574774"/>
    <lineage>
        <taxon>Eukaryota</taxon>
        <taxon>Fungi</taxon>
        <taxon>Dikarya</taxon>
        <taxon>Ascomycota</taxon>
        <taxon>Pezizomycotina</taxon>
        <taxon>Dothideomycetes</taxon>
        <taxon>Pleosporomycetidae</taxon>
        <taxon>Gloniales</taxon>
        <taxon>Gloniaceae</taxon>
        <taxon>Glonium</taxon>
    </lineage>
</organism>
<dbReference type="InterPro" id="IPR000719">
    <property type="entry name" value="Prot_kinase_dom"/>
</dbReference>
<evidence type="ECO:0000259" key="15">
    <source>
        <dbReference type="PROSITE" id="PS50011"/>
    </source>
</evidence>
<evidence type="ECO:0000256" key="11">
    <source>
        <dbReference type="PIRSR" id="PIRSR000660-2"/>
    </source>
</evidence>
<dbReference type="SMART" id="SM00591">
    <property type="entry name" value="RWD"/>
    <property type="match status" value="1"/>
</dbReference>
<dbReference type="Pfam" id="PF00069">
    <property type="entry name" value="Pkinase"/>
    <property type="match status" value="3"/>
</dbReference>
<keyword evidence="4 11" id="KW-0547">Nucleotide-binding</keyword>
<dbReference type="Pfam" id="PF12745">
    <property type="entry name" value="HGTP_anticodon2"/>
    <property type="match status" value="1"/>
</dbReference>
<proteinExistence type="inferred from homology"/>
<name>A0A8E2EUB2_9PEZI</name>
<feature type="active site" description="Proton acceptor" evidence="10">
    <location>
        <position position="775"/>
    </location>
</feature>
<dbReference type="FunFam" id="3.30.200.20:FF:000379">
    <property type="entry name" value="eIF-2-alpha kinase GCN2"/>
    <property type="match status" value="1"/>
</dbReference>
<reference evidence="17 18" key="1">
    <citation type="journal article" date="2016" name="Nat. Commun.">
        <title>Ectomycorrhizal ecology is imprinted in the genome of the dominant symbiotic fungus Cenococcum geophilum.</title>
        <authorList>
            <consortium name="DOE Joint Genome Institute"/>
            <person name="Peter M."/>
            <person name="Kohler A."/>
            <person name="Ohm R.A."/>
            <person name="Kuo A."/>
            <person name="Krutzmann J."/>
            <person name="Morin E."/>
            <person name="Arend M."/>
            <person name="Barry K.W."/>
            <person name="Binder M."/>
            <person name="Choi C."/>
            <person name="Clum A."/>
            <person name="Copeland A."/>
            <person name="Grisel N."/>
            <person name="Haridas S."/>
            <person name="Kipfer T."/>
            <person name="LaButti K."/>
            <person name="Lindquist E."/>
            <person name="Lipzen A."/>
            <person name="Maire R."/>
            <person name="Meier B."/>
            <person name="Mihaltcheva S."/>
            <person name="Molinier V."/>
            <person name="Murat C."/>
            <person name="Poggeler S."/>
            <person name="Quandt C.A."/>
            <person name="Sperisen C."/>
            <person name="Tritt A."/>
            <person name="Tisserant E."/>
            <person name="Crous P.W."/>
            <person name="Henrissat B."/>
            <person name="Nehls U."/>
            <person name="Egli S."/>
            <person name="Spatafora J.W."/>
            <person name="Grigoriev I.V."/>
            <person name="Martin F.M."/>
        </authorList>
    </citation>
    <scope>NUCLEOTIDE SEQUENCE [LARGE SCALE GENOMIC DNA]</scope>
    <source>
        <strain evidence="17 18">CBS 207.34</strain>
    </source>
</reference>
<feature type="coiled-coil region" evidence="13">
    <location>
        <begin position="150"/>
        <end position="189"/>
    </location>
</feature>
<feature type="binding site" evidence="11">
    <location>
        <position position="582"/>
    </location>
    <ligand>
        <name>ATP</name>
        <dbReference type="ChEBI" id="CHEBI:30616"/>
    </ligand>
</feature>
<dbReference type="EMBL" id="KV750387">
    <property type="protein sequence ID" value="OCL05037.1"/>
    <property type="molecule type" value="Genomic_DNA"/>
</dbReference>
<dbReference type="Gene3D" id="3.40.50.800">
    <property type="entry name" value="Anticodon-binding domain"/>
    <property type="match status" value="1"/>
</dbReference>
<feature type="domain" description="Protein kinase" evidence="15">
    <location>
        <begin position="227"/>
        <end position="503"/>
    </location>
</feature>
<evidence type="ECO:0000256" key="8">
    <source>
        <dbReference type="ARBA" id="ARBA00047899"/>
    </source>
</evidence>
<dbReference type="FunFam" id="1.10.510.10:FF:000821">
    <property type="entry name" value="Serine/threonine-protein kinase gcn2"/>
    <property type="match status" value="1"/>
</dbReference>
<dbReference type="GO" id="GO:0005524">
    <property type="term" value="F:ATP binding"/>
    <property type="evidence" value="ECO:0007669"/>
    <property type="project" value="UniProtKB-UniRule"/>
</dbReference>
<dbReference type="PIRSF" id="PIRSF000660">
    <property type="entry name" value="Ser/Thr_PK_GCN2"/>
    <property type="match status" value="1"/>
</dbReference>
<dbReference type="InterPro" id="IPR024435">
    <property type="entry name" value="HisRS-related_dom"/>
</dbReference>
<dbReference type="Pfam" id="PF13393">
    <property type="entry name" value="tRNA-synt_His"/>
    <property type="match status" value="1"/>
</dbReference>
<dbReference type="EC" id="2.7.11.1" evidence="1"/>
<sequence length="1582" mass="178737">MAPPKSPWNKIVTNAPPAQNAFPSMGKTSAKVDKSAIFMQDFEDIELKGAWSKTTDRAFRLRLKSFSDDETFAVLSVKFTATYPKTIPLLSLENATQLRQKTRQKIEKLIKSKPKELLGEVMIHDIATSIQDILEDEVTARENEEALPSLEEERAVQEAAANLLAKQQEQEMQKKKDEEKAEEDRVLRQMVDEEVRRKEMMKRRSRPAPVQTLSSSNGFHHNESGGISFDRMINVQDEGSSFIFSTVTALKRYAPKISITEVFTVDPVILQGGDFDSYLVLKRAQVNSSTSNEFRLKKAILKFEDELEDLKKLRQPNIISVLDFRIERPDLESVNGGTWEINILVEFASRELLEALDFYHRNGVIHKRIHANNVLLCRPRSGGSYFVKLADAGYQESLHDLKDMCKAAVKYTSARSAFWIPPELSEHVPMSNPRTRKTDVWDLGIVFLQMIFGLDTPQNFSSPAALIDRIRLSEPLEEIIRKFFKTDPKKRPSAFDLIPCEFLRNNVPVHSRPASPIHSRLSPTSMGIHPDRRIRRESSTGLGGPFSRYANEWVESGRLGKGGYGEVVKARNKLDGRIYAIKKIKQNSASALTEVLSEVMLLSRLNHPYVVRYYTAWPEEEISSVSETEEDSSHTYTGEISSVSPKGVDSNLDFGHSTGGLDFISSSGFPKIEFEDDSDDEDAIVFESDGESTDDNSGLLGGGPPLNLRRTTSSSRHARPIKITLYIQMEYCERHTLRDLIRKGLYDDPEESWRLFRQILEGLAHIHSHGIIHRDLKPDNIFIDLTNNPRIGDFGLATSGQYHRADKAAPATSFDGDMTRSIGTALYVAPELRSNVGGSYNDKVDMYSLGIIFFEMCHRLKTAMERDQVIRQLREKKHELPSDFQTPDKALQGSIIDSLISHRPSERPSSTELLRSGKVPLQIEDEAIKEALKALSDPNSPHYQKMMAAVFSQGPDNQVKDFAWDMRVGSSAHDLKASDVLLQSLIKERLSMIFRRHGAVEIQRQLLLPRSDYYSNNSVVKLLDATGTLVQLPYDLTLPYARSIGRGVPTLEKTFTVGTVYRDNYTGGAPRSNGEADFDIVSYDTLDLALKEAEVIKVMDEVVDEFPSLSSAQMCFHLNHSDLLDFIMAFCRINMPQRPAVKEVLSKLNIQHFTWQKIRNELHSASIGVSQTSINDLSQFDWRDTPEKAFTKIRNIFEGTEYLDKTHAIFAHLSTVVGYMKRLNIHRKVYISPLSSFNQKFYAGGILFQCLYDTKRREVLAAGGRYDRLIEEYRPKGQGHLTGCHGVGMNLGWDRLVSSMARYHKNVAKSAFLKKSAEEDHSGMWAPRRCDILVASFDSTVLRSTGVKMVADLWSHDLSAELAIDARSPEELLAHYRDDKHSWIIIIKHDGPTSGKPDLKVKSIVKKEDTDIRSTDLLSYLRAELRDRDHREGSTDRQRPSLARTGREPSGSSSSSKANVDVLISAHRSKKSNKWGIIEAAQTRSRELLNSFGSAPIAAIEAKEEVMDLIRETRLSDPDGWRRAIQSLPIAERKYLQELLDLLHKYAEQWRNEVGSSKSVEGGKAFIYNFRTGGCLLYDLGA</sequence>
<dbReference type="SUPFAM" id="SSF56112">
    <property type="entry name" value="Protein kinase-like (PK-like)"/>
    <property type="match status" value="2"/>
</dbReference>
<evidence type="ECO:0000256" key="5">
    <source>
        <dbReference type="ARBA" id="ARBA00022777"/>
    </source>
</evidence>
<accession>A0A8E2EUB2</accession>
<dbReference type="GO" id="GO:0000077">
    <property type="term" value="P:DNA damage checkpoint signaling"/>
    <property type="evidence" value="ECO:0007669"/>
    <property type="project" value="InterPro"/>
</dbReference>
<comment type="catalytic activity">
    <reaction evidence="8">
        <text>L-threonyl-[protein] + ATP = O-phospho-L-threonyl-[protein] + ADP + H(+)</text>
        <dbReference type="Rhea" id="RHEA:46608"/>
        <dbReference type="Rhea" id="RHEA-COMP:11060"/>
        <dbReference type="Rhea" id="RHEA-COMP:11605"/>
        <dbReference type="ChEBI" id="CHEBI:15378"/>
        <dbReference type="ChEBI" id="CHEBI:30013"/>
        <dbReference type="ChEBI" id="CHEBI:30616"/>
        <dbReference type="ChEBI" id="CHEBI:61977"/>
        <dbReference type="ChEBI" id="CHEBI:456216"/>
        <dbReference type="EC" id="2.7.11.1"/>
    </reaction>
</comment>
<dbReference type="InterPro" id="IPR036621">
    <property type="entry name" value="Anticodon-bd_dom_sf"/>
</dbReference>
<keyword evidence="13" id="KW-0175">Coiled coil</keyword>
<dbReference type="InterPro" id="IPR050339">
    <property type="entry name" value="CC_SR_Kinase"/>
</dbReference>
<dbReference type="GO" id="GO:0005634">
    <property type="term" value="C:nucleus"/>
    <property type="evidence" value="ECO:0007669"/>
    <property type="project" value="TreeGrafter"/>
</dbReference>
<evidence type="ECO:0000256" key="2">
    <source>
        <dbReference type="ARBA" id="ARBA00022527"/>
    </source>
</evidence>
<evidence type="ECO:0000256" key="13">
    <source>
        <dbReference type="SAM" id="Coils"/>
    </source>
</evidence>
<dbReference type="GO" id="GO:0009893">
    <property type="term" value="P:positive regulation of metabolic process"/>
    <property type="evidence" value="ECO:0007669"/>
    <property type="project" value="UniProtKB-ARBA"/>
</dbReference>
<evidence type="ECO:0000256" key="9">
    <source>
        <dbReference type="ARBA" id="ARBA00048679"/>
    </source>
</evidence>
<gene>
    <name evidence="17" type="ORF">AOQ84DRAFT_104618</name>
</gene>
<keyword evidence="2" id="KW-0723">Serine/threonine-protein kinase</keyword>
<keyword evidence="18" id="KW-1185">Reference proteome</keyword>
<dbReference type="SUPFAM" id="SSF55681">
    <property type="entry name" value="Class II aaRS and biotin synthetases"/>
    <property type="match status" value="1"/>
</dbReference>
<comment type="similarity">
    <text evidence="7">Belongs to the protein kinase superfamily. Ser/Thr protein kinase family. GCN2 subfamily.</text>
</comment>
<dbReference type="Gene3D" id="1.10.510.10">
    <property type="entry name" value="Transferase(Phosphotransferase) domain 1"/>
    <property type="match status" value="2"/>
</dbReference>
<dbReference type="PANTHER" id="PTHR11042:SF136">
    <property type="entry name" value="EIF-2-ALPHA KINASE GCN2"/>
    <property type="match status" value="1"/>
</dbReference>
<feature type="compositionally biased region" description="Basic and acidic residues" evidence="14">
    <location>
        <begin position="1428"/>
        <end position="1439"/>
    </location>
</feature>
<dbReference type="InterPro" id="IPR045864">
    <property type="entry name" value="aa-tRNA-synth_II/BPL/LPL"/>
</dbReference>
<dbReference type="GO" id="GO:1990625">
    <property type="term" value="P:negative regulation of cytoplasmic translational initiation in response to stress"/>
    <property type="evidence" value="ECO:0007669"/>
    <property type="project" value="TreeGrafter"/>
</dbReference>
<feature type="binding site" evidence="11">
    <location>
        <begin position="559"/>
        <end position="567"/>
    </location>
    <ligand>
        <name>ATP</name>
        <dbReference type="ChEBI" id="CHEBI:30616"/>
    </ligand>
</feature>
<dbReference type="SUPFAM" id="SSF54495">
    <property type="entry name" value="UBC-like"/>
    <property type="match status" value="1"/>
</dbReference>
<feature type="region of interest" description="Disordered" evidence="14">
    <location>
        <begin position="197"/>
        <end position="219"/>
    </location>
</feature>
<dbReference type="InterPro" id="IPR017441">
    <property type="entry name" value="Protein_kinase_ATP_BS"/>
</dbReference>
<feature type="domain" description="Protein kinase" evidence="15">
    <location>
        <begin position="553"/>
        <end position="922"/>
    </location>
</feature>
<dbReference type="CDD" id="cd23823">
    <property type="entry name" value="RWD_GCN2"/>
    <property type="match status" value="1"/>
</dbReference>
<dbReference type="InterPro" id="IPR016255">
    <property type="entry name" value="Gcn2"/>
</dbReference>
<feature type="region of interest" description="Disordered" evidence="14">
    <location>
        <begin position="688"/>
        <end position="713"/>
    </location>
</feature>
<feature type="domain" description="RWD" evidence="16">
    <location>
        <begin position="29"/>
        <end position="137"/>
    </location>
</feature>
<evidence type="ECO:0000256" key="10">
    <source>
        <dbReference type="PIRSR" id="PIRSR000660-1"/>
    </source>
</evidence>